<feature type="region of interest" description="Disordered" evidence="1">
    <location>
        <begin position="347"/>
        <end position="656"/>
    </location>
</feature>
<dbReference type="OrthoDB" id="2556299at2759"/>
<accession>A0A317XL22</accession>
<evidence type="ECO:0008006" key="4">
    <source>
        <dbReference type="Google" id="ProtNLM"/>
    </source>
</evidence>
<feature type="compositionally biased region" description="Polar residues" evidence="1">
    <location>
        <begin position="567"/>
        <end position="579"/>
    </location>
</feature>
<sequence>MSQQQRRSRVKLDFGSNGKVIASVSRYEEARAVAATRLKVSPASVQLYVRDGEDLWELDPSAFDDVVSENGIILVATDATAAGSHAAPDTPVQQHVQPGPVTASPVVPSTPFSNPAPAAGFVSPYPTSQTAIAHSSSASTILRPDNKVEFAPAGPLPQTTTAAQAVTRLNQAVAHSVDSSDDESDSSSSSSASTSSESSSSSSGSSSSPSPSHRSISPESDDETDRRSESVQDVTATSALVRAGVGPNGFPISSKERWDPKTHKLMFAKLNDIINSETIYYTRKYTEERYRIFRMLIEQYGDDGTKGNFLRGRTVIALISRVASVLRTARERGEKIKQPFKFFFPNRKGDEPKSLLPSSSSILDTLNGPSGSSRSTAATSTSMQTSMAPPQINRRTHSRDSVRNAKTGARGKGRVKGKGRGGRHNTGADRDTNATGQDRGPPRSAHPNAPPGPQSRPPNGRSNNENPRSASRPTQEHPEQDRRDDSRGRTTSRRPTQHGSAQHQRRSQSPPHTYDAGSAALPTRSSPRLSNRRHGRTTSPPPHWRGREDGWEDGASEFRSDSRTRSRISQTERLQTPLRSRSHNNDDGTRSHPTSVLSNRVGSARRNQSQPSHLSTNSRRRQSEGAPALSGGARDAAYHAHRGTTAHPDAGARGWGRTAPLFRAETQSPSASVEIRGVGRRAADDAPAFGLGVAEFSSYHHQGRAAQPASHPPRHLTSENAKLERSGWSPEPPRTPPR</sequence>
<feature type="region of interest" description="Disordered" evidence="1">
    <location>
        <begin position="700"/>
        <end position="738"/>
    </location>
</feature>
<dbReference type="InParanoid" id="A0A317XL22"/>
<dbReference type="Proteomes" id="UP000246740">
    <property type="component" value="Unassembled WGS sequence"/>
</dbReference>
<feature type="compositionally biased region" description="Polar residues" evidence="1">
    <location>
        <begin position="460"/>
        <end position="473"/>
    </location>
</feature>
<proteinExistence type="predicted"/>
<organism evidence="2 3">
    <name type="scientific">Testicularia cyperi</name>
    <dbReference type="NCBI Taxonomy" id="1882483"/>
    <lineage>
        <taxon>Eukaryota</taxon>
        <taxon>Fungi</taxon>
        <taxon>Dikarya</taxon>
        <taxon>Basidiomycota</taxon>
        <taxon>Ustilaginomycotina</taxon>
        <taxon>Ustilaginomycetes</taxon>
        <taxon>Ustilaginales</taxon>
        <taxon>Anthracoideaceae</taxon>
        <taxon>Testicularia</taxon>
    </lineage>
</organism>
<evidence type="ECO:0000313" key="2">
    <source>
        <dbReference type="EMBL" id="PWY98996.1"/>
    </source>
</evidence>
<protein>
    <recommendedName>
        <fullName evidence="4">Ubiquitin-like domain-containing protein</fullName>
    </recommendedName>
</protein>
<keyword evidence="3" id="KW-1185">Reference proteome</keyword>
<dbReference type="AlphaFoldDB" id="A0A317XL22"/>
<feature type="region of interest" description="Disordered" evidence="1">
    <location>
        <begin position="172"/>
        <end position="256"/>
    </location>
</feature>
<evidence type="ECO:0000256" key="1">
    <source>
        <dbReference type="SAM" id="MobiDB-lite"/>
    </source>
</evidence>
<feature type="compositionally biased region" description="Low complexity" evidence="1">
    <location>
        <begin position="354"/>
        <end position="363"/>
    </location>
</feature>
<gene>
    <name evidence="2" type="ORF">BCV70DRAFT_201215</name>
</gene>
<feature type="compositionally biased region" description="Basic residues" evidence="1">
    <location>
        <begin position="409"/>
        <end position="423"/>
    </location>
</feature>
<reference evidence="2 3" key="1">
    <citation type="journal article" date="2018" name="Mol. Biol. Evol.">
        <title>Broad Genomic Sampling Reveals a Smut Pathogenic Ancestry of the Fungal Clade Ustilaginomycotina.</title>
        <authorList>
            <person name="Kijpornyongpan T."/>
            <person name="Mondo S.J."/>
            <person name="Barry K."/>
            <person name="Sandor L."/>
            <person name="Lee J."/>
            <person name="Lipzen A."/>
            <person name="Pangilinan J."/>
            <person name="LaButti K."/>
            <person name="Hainaut M."/>
            <person name="Henrissat B."/>
            <person name="Grigoriev I.V."/>
            <person name="Spatafora J.W."/>
            <person name="Aime M.C."/>
        </authorList>
    </citation>
    <scope>NUCLEOTIDE SEQUENCE [LARGE SCALE GENOMIC DNA]</scope>
    <source>
        <strain evidence="2 3">MCA 3645</strain>
    </source>
</reference>
<dbReference type="EMBL" id="KZ819196">
    <property type="protein sequence ID" value="PWY98996.1"/>
    <property type="molecule type" value="Genomic_DNA"/>
</dbReference>
<feature type="compositionally biased region" description="Polar residues" evidence="1">
    <location>
        <begin position="497"/>
        <end position="511"/>
    </location>
</feature>
<feature type="compositionally biased region" description="Low complexity" evidence="1">
    <location>
        <begin position="186"/>
        <end position="218"/>
    </location>
</feature>
<evidence type="ECO:0000313" key="3">
    <source>
        <dbReference type="Proteomes" id="UP000246740"/>
    </source>
</evidence>
<feature type="compositionally biased region" description="Basic and acidic residues" evidence="1">
    <location>
        <begin position="474"/>
        <end position="488"/>
    </location>
</feature>
<feature type="compositionally biased region" description="Polar residues" evidence="1">
    <location>
        <begin position="591"/>
        <end position="617"/>
    </location>
</feature>
<name>A0A317XL22_9BASI</name>
<feature type="compositionally biased region" description="Low complexity" evidence="1">
    <location>
        <begin position="370"/>
        <end position="388"/>
    </location>
</feature>